<name>A0ABS4PDN2_9GAMM</name>
<organism evidence="1 2">
    <name type="scientific">Winslowiella toletana</name>
    <dbReference type="NCBI Taxonomy" id="92490"/>
    <lineage>
        <taxon>Bacteria</taxon>
        <taxon>Pseudomonadati</taxon>
        <taxon>Pseudomonadota</taxon>
        <taxon>Gammaproteobacteria</taxon>
        <taxon>Enterobacterales</taxon>
        <taxon>Erwiniaceae</taxon>
        <taxon>Winslowiella</taxon>
    </lineage>
</organism>
<comment type="caution">
    <text evidence="1">The sequence shown here is derived from an EMBL/GenBank/DDBJ whole genome shotgun (WGS) entry which is preliminary data.</text>
</comment>
<reference evidence="2" key="1">
    <citation type="submission" date="2023-07" db="EMBL/GenBank/DDBJ databases">
        <title>Genome mining of underrepresented organisms for secondary metabolites.</title>
        <authorList>
            <person name="D'Agostino P.M."/>
        </authorList>
    </citation>
    <scope>NUCLEOTIDE SEQUENCE [LARGE SCALE GENOMIC DNA]</scope>
    <source>
        <strain evidence="2">WS4403</strain>
    </source>
</reference>
<keyword evidence="2" id="KW-1185">Reference proteome</keyword>
<evidence type="ECO:0000313" key="1">
    <source>
        <dbReference type="EMBL" id="MBP2170746.1"/>
    </source>
</evidence>
<proteinExistence type="predicted"/>
<sequence>MQINIHTYQPAEALPGYFYLVDVTKASGEKNQYVVQIHHLPPKLQEMFTDQYHAHDIKNNFYLTDFFPLRKLHDDIDRFGKDKSMGYNLDELHEFLLVGIGGAVQHFVQNLHPHAIVAIPTRPGLGWLYDEIMRDYSACMGYNYNESYKEFSIYVLET</sequence>
<dbReference type="Proteomes" id="UP001195624">
    <property type="component" value="Unassembled WGS sequence"/>
</dbReference>
<gene>
    <name evidence="1" type="ORF">J2125_003938</name>
</gene>
<accession>A0ABS4PDN2</accession>
<dbReference type="EMBL" id="JAGGMQ010000001">
    <property type="protein sequence ID" value="MBP2170746.1"/>
    <property type="molecule type" value="Genomic_DNA"/>
</dbReference>
<protein>
    <submittedName>
        <fullName evidence="1">Uncharacterized protein</fullName>
    </submittedName>
</protein>
<evidence type="ECO:0000313" key="2">
    <source>
        <dbReference type="Proteomes" id="UP001195624"/>
    </source>
</evidence>
<dbReference type="RefSeq" id="WP_017801285.1">
    <property type="nucleotide sequence ID" value="NZ_JAGGMQ010000001.1"/>
</dbReference>